<organism evidence="1">
    <name type="scientific">Rhizophora mucronata</name>
    <name type="common">Asiatic mangrove</name>
    <dbReference type="NCBI Taxonomy" id="61149"/>
    <lineage>
        <taxon>Eukaryota</taxon>
        <taxon>Viridiplantae</taxon>
        <taxon>Streptophyta</taxon>
        <taxon>Embryophyta</taxon>
        <taxon>Tracheophyta</taxon>
        <taxon>Spermatophyta</taxon>
        <taxon>Magnoliopsida</taxon>
        <taxon>eudicotyledons</taxon>
        <taxon>Gunneridae</taxon>
        <taxon>Pentapetalae</taxon>
        <taxon>rosids</taxon>
        <taxon>fabids</taxon>
        <taxon>Malpighiales</taxon>
        <taxon>Rhizophoraceae</taxon>
        <taxon>Rhizophora</taxon>
    </lineage>
</organism>
<accession>A0A2P2LMP5</accession>
<keyword evidence="1" id="KW-0687">Ribonucleoprotein</keyword>
<evidence type="ECO:0000313" key="1">
    <source>
        <dbReference type="EMBL" id="MBX19199.1"/>
    </source>
</evidence>
<proteinExistence type="predicted"/>
<sequence>MGRPTHPPRLHSHIRSDPLHRLAQNDQRIQPGLLLNPFQGLIDYQKSQRFLPLFQYSINKHVHQSVSVNRVGFRDGFQIRAASSSASANDSERKRRVADADIGSSFGVKVAREREQGRA</sequence>
<dbReference type="EMBL" id="GGEC01038715">
    <property type="protein sequence ID" value="MBX19199.1"/>
    <property type="molecule type" value="Transcribed_RNA"/>
</dbReference>
<name>A0A2P2LMP5_RHIMU</name>
<reference evidence="1" key="1">
    <citation type="submission" date="2018-02" db="EMBL/GenBank/DDBJ databases">
        <title>Rhizophora mucronata_Transcriptome.</title>
        <authorList>
            <person name="Meera S.P."/>
            <person name="Sreeshan A."/>
            <person name="Augustine A."/>
        </authorList>
    </citation>
    <scope>NUCLEOTIDE SEQUENCE</scope>
    <source>
        <tissue evidence="1">Leaf</tissue>
    </source>
</reference>
<dbReference type="AlphaFoldDB" id="A0A2P2LMP5"/>
<dbReference type="GO" id="GO:0005840">
    <property type="term" value="C:ribosome"/>
    <property type="evidence" value="ECO:0007669"/>
    <property type="project" value="UniProtKB-KW"/>
</dbReference>
<keyword evidence="1" id="KW-0689">Ribosomal protein</keyword>
<protein>
    <submittedName>
        <fullName evidence="1">Ribosomal protein S7</fullName>
    </submittedName>
</protein>